<proteinExistence type="inferred from homology"/>
<dbReference type="PANTHER" id="PTHR34068">
    <property type="entry name" value="UPF0145 PROTEIN YBJQ"/>
    <property type="match status" value="1"/>
</dbReference>
<dbReference type="InterPro" id="IPR035439">
    <property type="entry name" value="UPF0145_dom_sf"/>
</dbReference>
<comment type="similarity">
    <text evidence="1">Belongs to the UPF0145 family.</text>
</comment>
<evidence type="ECO:0000313" key="4">
    <source>
        <dbReference type="Proteomes" id="UP000049127"/>
    </source>
</evidence>
<gene>
    <name evidence="3" type="primary">ybjQ</name>
    <name evidence="3" type="ORF">R28058_32931</name>
</gene>
<dbReference type="Pfam" id="PF01906">
    <property type="entry name" value="YbjQ_1"/>
    <property type="match status" value="1"/>
</dbReference>
<dbReference type="OrthoDB" id="9796448at2"/>
<dbReference type="InterPro" id="IPR002765">
    <property type="entry name" value="UPF0145_YbjQ-like"/>
</dbReference>
<reference evidence="3 4" key="1">
    <citation type="submission" date="2015-01" db="EMBL/GenBank/DDBJ databases">
        <authorList>
            <person name="Aslett A.Martin."/>
            <person name="De Silva Nishadi"/>
        </authorList>
    </citation>
    <scope>NUCLEOTIDE SEQUENCE [LARGE SCALE GENOMIC DNA]</scope>
    <source>
        <strain evidence="3 4">R28058</strain>
    </source>
</reference>
<sequence>MFSKKIVKCVVCGSEFKNTNNHDTCLSCRMVQEDKLKEQRAQEAEKEEERIKKYKYDLDIARKNLLVVTTPILDGYEIEEYLGVQSAEIVAGTSIFKDFSASWADFLGTYSHGYTSTLSSTKNDAFEILKYKAALLGGNAVIGVDIDYIEINTMLGVVVSGTVVKVKKVNKDK</sequence>
<evidence type="ECO:0000313" key="3">
    <source>
        <dbReference type="EMBL" id="CEP41868.1"/>
    </source>
</evidence>
<dbReference type="SUPFAM" id="SSF117782">
    <property type="entry name" value="YbjQ-like"/>
    <property type="match status" value="1"/>
</dbReference>
<accession>A0A0C7LFF5</accession>
<dbReference type="Gene3D" id="3.30.110.70">
    <property type="entry name" value="Hypothetical protein apc22750. Chain B"/>
    <property type="match status" value="1"/>
</dbReference>
<protein>
    <submittedName>
        <fullName evidence="3">Domain of uncharacterized function (DUF74)</fullName>
    </submittedName>
</protein>
<evidence type="ECO:0000256" key="2">
    <source>
        <dbReference type="SAM" id="Coils"/>
    </source>
</evidence>
<organism evidence="3 4">
    <name type="scientific">Paraclostridium sordellii</name>
    <name type="common">Clostridium sordellii</name>
    <dbReference type="NCBI Taxonomy" id="1505"/>
    <lineage>
        <taxon>Bacteria</taxon>
        <taxon>Bacillati</taxon>
        <taxon>Bacillota</taxon>
        <taxon>Clostridia</taxon>
        <taxon>Peptostreptococcales</taxon>
        <taxon>Peptostreptococcaceae</taxon>
        <taxon>Paraclostridium</taxon>
    </lineage>
</organism>
<name>A0A0C7LFF5_PARSO</name>
<dbReference type="RefSeq" id="WP_055343287.1">
    <property type="nucleotide sequence ID" value="NZ_CEKZ01000027.1"/>
</dbReference>
<dbReference type="EMBL" id="CEKZ01000027">
    <property type="protein sequence ID" value="CEP41868.1"/>
    <property type="molecule type" value="Genomic_DNA"/>
</dbReference>
<keyword evidence="2" id="KW-0175">Coiled coil</keyword>
<dbReference type="AlphaFoldDB" id="A0A0C7LFF5"/>
<dbReference type="PANTHER" id="PTHR34068:SF1">
    <property type="entry name" value="UPF0145 PROTEIN YBJQ"/>
    <property type="match status" value="1"/>
</dbReference>
<evidence type="ECO:0000256" key="1">
    <source>
        <dbReference type="ARBA" id="ARBA00010751"/>
    </source>
</evidence>
<dbReference type="Proteomes" id="UP000049127">
    <property type="component" value="Unassembled WGS sequence"/>
</dbReference>
<feature type="coiled-coil region" evidence="2">
    <location>
        <begin position="29"/>
        <end position="64"/>
    </location>
</feature>